<evidence type="ECO:0000256" key="8">
    <source>
        <dbReference type="PIRNR" id="PIRNR005508"/>
    </source>
</evidence>
<evidence type="ECO:0000256" key="9">
    <source>
        <dbReference type="SAM" id="MobiDB-lite"/>
    </source>
</evidence>
<keyword evidence="7 8" id="KW-0472">Membrane</keyword>
<feature type="transmembrane region" description="Helical" evidence="10">
    <location>
        <begin position="85"/>
        <end position="104"/>
    </location>
</feature>
<keyword evidence="5 8" id="KW-0812">Transmembrane</keyword>
<dbReference type="Proteomes" id="UP001444661">
    <property type="component" value="Unassembled WGS sequence"/>
</dbReference>
<dbReference type="Gene3D" id="1.20.1530.20">
    <property type="match status" value="1"/>
</dbReference>
<keyword evidence="12" id="KW-1185">Reference proteome</keyword>
<accession>A0ABR1T9W7</accession>
<feature type="transmembrane region" description="Helical" evidence="10">
    <location>
        <begin position="304"/>
        <end position="324"/>
    </location>
</feature>
<evidence type="ECO:0000256" key="1">
    <source>
        <dbReference type="ARBA" id="ARBA00004651"/>
    </source>
</evidence>
<feature type="transmembrane region" description="Helical" evidence="10">
    <location>
        <begin position="360"/>
        <end position="380"/>
    </location>
</feature>
<feature type="transmembrane region" description="Helical" evidence="10">
    <location>
        <begin position="262"/>
        <end position="284"/>
    </location>
</feature>
<dbReference type="PANTHER" id="PTHR43057">
    <property type="entry name" value="ARSENITE EFFLUX TRANSPORTER"/>
    <property type="match status" value="1"/>
</dbReference>
<dbReference type="PANTHER" id="PTHR43057:SF1">
    <property type="entry name" value="ARSENICAL-RESISTANCE PROTEIN 3"/>
    <property type="match status" value="1"/>
</dbReference>
<feature type="transmembrane region" description="Helical" evidence="10">
    <location>
        <begin position="125"/>
        <end position="148"/>
    </location>
</feature>
<evidence type="ECO:0000256" key="7">
    <source>
        <dbReference type="ARBA" id="ARBA00023136"/>
    </source>
</evidence>
<gene>
    <name evidence="11" type="ORF">PG993_005826</name>
</gene>
<dbReference type="InterPro" id="IPR002657">
    <property type="entry name" value="BilAc:Na_symport/Acr3"/>
</dbReference>
<sequence>MATLEPHYLDTTRNEKHHASPGAVENQTDSNTAAEHHDVRKVSAFKALGLLDRFLALWIFLAMVVGVLLGNFVPQTGPALERGKFVGVSVPIAVGLLVMMYPILCKVRYESLQEIMSHRGIWKQIAFSVFMNWIVAPFLMLALAWAFLPDKSELRAGLILVGLGRCIAMVLIWTGLAGGDSEYCAILVAVNSILQMVLFAPLAVLFIRVISHHGSSNNNPINVSYSVVATSVAAFLGIPLAAAVLSRFALRKLAGPDWYERVFLRYAAPWSLVGLLYTILVLFASQGHQVVHQVVSVVRVAAPLVVYFVVIFTFTLWVCHRLGFGYALAATQSFTAASNNFELAIAVAVATFGADSDQALAATVGPLIEVPVLLGLVYIVRLVGERYKWK</sequence>
<feature type="transmembrane region" description="Helical" evidence="10">
    <location>
        <begin position="336"/>
        <end position="354"/>
    </location>
</feature>
<name>A0ABR1T9W7_9PEZI</name>
<evidence type="ECO:0000256" key="4">
    <source>
        <dbReference type="ARBA" id="ARBA00022475"/>
    </source>
</evidence>
<evidence type="ECO:0000313" key="11">
    <source>
        <dbReference type="EMBL" id="KAK8043396.1"/>
    </source>
</evidence>
<comment type="subcellular location">
    <subcellularLocation>
        <location evidence="1 8">Cell membrane</location>
        <topology evidence="1 8">Multi-pass membrane protein</topology>
    </subcellularLocation>
</comment>
<keyword evidence="3 8" id="KW-0813">Transport</keyword>
<comment type="caution">
    <text evidence="11">The sequence shown here is derived from an EMBL/GenBank/DDBJ whole genome shotgun (WGS) entry which is preliminary data.</text>
</comment>
<keyword evidence="6 8" id="KW-1133">Transmembrane helix</keyword>
<feature type="transmembrane region" description="Helical" evidence="10">
    <location>
        <begin position="183"/>
        <end position="207"/>
    </location>
</feature>
<evidence type="ECO:0000313" key="12">
    <source>
        <dbReference type="Proteomes" id="UP001444661"/>
    </source>
</evidence>
<proteinExistence type="inferred from homology"/>
<feature type="region of interest" description="Disordered" evidence="9">
    <location>
        <begin position="1"/>
        <end position="33"/>
    </location>
</feature>
<evidence type="ECO:0000256" key="2">
    <source>
        <dbReference type="ARBA" id="ARBA00010110"/>
    </source>
</evidence>
<dbReference type="InterPro" id="IPR004706">
    <property type="entry name" value="Arsenical-R_Acr3"/>
</dbReference>
<protein>
    <submittedName>
        <fullName evidence="11">Arsenical-resistance</fullName>
    </submittedName>
</protein>
<evidence type="ECO:0000256" key="3">
    <source>
        <dbReference type="ARBA" id="ARBA00022448"/>
    </source>
</evidence>
<dbReference type="PIRSF" id="PIRSF005508">
    <property type="entry name" value="Acr3"/>
    <property type="match status" value="1"/>
</dbReference>
<dbReference type="Pfam" id="PF01758">
    <property type="entry name" value="SBF"/>
    <property type="match status" value="1"/>
</dbReference>
<dbReference type="EMBL" id="JAQQWK010000004">
    <property type="protein sequence ID" value="KAK8043396.1"/>
    <property type="molecule type" value="Genomic_DNA"/>
</dbReference>
<feature type="transmembrane region" description="Helical" evidence="10">
    <location>
        <begin position="227"/>
        <end position="250"/>
    </location>
</feature>
<comment type="similarity">
    <text evidence="2 8">Belongs to the arsenical resistance-3 (ACR3) (TC 2.A.59) family.</text>
</comment>
<reference evidence="11 12" key="1">
    <citation type="submission" date="2023-01" db="EMBL/GenBank/DDBJ databases">
        <title>Analysis of 21 Apiospora genomes using comparative genomics revels a genus with tremendous synthesis potential of carbohydrate active enzymes and secondary metabolites.</title>
        <authorList>
            <person name="Sorensen T."/>
        </authorList>
    </citation>
    <scope>NUCLEOTIDE SEQUENCE [LARGE SCALE GENOMIC DNA]</scope>
    <source>
        <strain evidence="11 12">CBS 33761</strain>
    </source>
</reference>
<evidence type="ECO:0000256" key="5">
    <source>
        <dbReference type="ARBA" id="ARBA00022692"/>
    </source>
</evidence>
<dbReference type="NCBIfam" id="TIGR00832">
    <property type="entry name" value="acr3"/>
    <property type="match status" value="1"/>
</dbReference>
<organism evidence="11 12">
    <name type="scientific">Apiospora rasikravindrae</name>
    <dbReference type="NCBI Taxonomy" id="990691"/>
    <lineage>
        <taxon>Eukaryota</taxon>
        <taxon>Fungi</taxon>
        <taxon>Dikarya</taxon>
        <taxon>Ascomycota</taxon>
        <taxon>Pezizomycotina</taxon>
        <taxon>Sordariomycetes</taxon>
        <taxon>Xylariomycetidae</taxon>
        <taxon>Amphisphaeriales</taxon>
        <taxon>Apiosporaceae</taxon>
        <taxon>Apiospora</taxon>
    </lineage>
</organism>
<evidence type="ECO:0000256" key="6">
    <source>
        <dbReference type="ARBA" id="ARBA00022989"/>
    </source>
</evidence>
<feature type="transmembrane region" description="Helical" evidence="10">
    <location>
        <begin position="154"/>
        <end position="176"/>
    </location>
</feature>
<keyword evidence="4 8" id="KW-1003">Cell membrane</keyword>
<feature type="transmembrane region" description="Helical" evidence="10">
    <location>
        <begin position="54"/>
        <end position="73"/>
    </location>
</feature>
<evidence type="ECO:0000256" key="10">
    <source>
        <dbReference type="SAM" id="Phobius"/>
    </source>
</evidence>
<dbReference type="InterPro" id="IPR038770">
    <property type="entry name" value="Na+/solute_symporter_sf"/>
</dbReference>
<feature type="compositionally biased region" description="Basic and acidic residues" evidence="9">
    <location>
        <begin position="7"/>
        <end position="18"/>
    </location>
</feature>